<accession>A0A915KL07</accession>
<feature type="chain" id="PRO_5037332961" evidence="1">
    <location>
        <begin position="19"/>
        <end position="200"/>
    </location>
</feature>
<organism evidence="2 3">
    <name type="scientific">Romanomermis culicivorax</name>
    <name type="common">Nematode worm</name>
    <dbReference type="NCBI Taxonomy" id="13658"/>
    <lineage>
        <taxon>Eukaryota</taxon>
        <taxon>Metazoa</taxon>
        <taxon>Ecdysozoa</taxon>
        <taxon>Nematoda</taxon>
        <taxon>Enoplea</taxon>
        <taxon>Dorylaimia</taxon>
        <taxon>Mermithida</taxon>
        <taxon>Mermithoidea</taxon>
        <taxon>Mermithidae</taxon>
        <taxon>Romanomermis</taxon>
    </lineage>
</organism>
<proteinExistence type="predicted"/>
<dbReference type="Proteomes" id="UP000887565">
    <property type="component" value="Unplaced"/>
</dbReference>
<keyword evidence="1" id="KW-0732">Signal</keyword>
<evidence type="ECO:0000256" key="1">
    <source>
        <dbReference type="SAM" id="SignalP"/>
    </source>
</evidence>
<keyword evidence="2" id="KW-1185">Reference proteome</keyword>
<evidence type="ECO:0000313" key="2">
    <source>
        <dbReference type="Proteomes" id="UP000887565"/>
    </source>
</evidence>
<feature type="signal peptide" evidence="1">
    <location>
        <begin position="1"/>
        <end position="18"/>
    </location>
</feature>
<dbReference type="AlphaFoldDB" id="A0A915KL07"/>
<protein>
    <submittedName>
        <fullName evidence="3">Uncharacterized protein</fullName>
    </submittedName>
</protein>
<evidence type="ECO:0000313" key="3">
    <source>
        <dbReference type="WBParaSite" id="nRc.2.0.1.t39445-RA"/>
    </source>
</evidence>
<sequence length="200" mass="22842">MTLSTFVLYAVIWDTTAGASCTLATLTGTSLEWKSTLSLLYLRASSSFKNYESCISIEFGSEELQMQCYKISVRLKEDWPTLQAHAYEPKLRKLSFFQDLGLGTRSLKDLETENIADAKDDGKKTYTNESREFILASLWTEAEETAGPTELSHIQRFSTFGYYYPTTCGSFQSIMDWRGKPNYRTLGLMDLKRLDFNDTQ</sequence>
<name>A0A915KL07_ROMCU</name>
<reference evidence="3" key="1">
    <citation type="submission" date="2022-11" db="UniProtKB">
        <authorList>
            <consortium name="WormBaseParasite"/>
        </authorList>
    </citation>
    <scope>IDENTIFICATION</scope>
</reference>
<dbReference type="WBParaSite" id="nRc.2.0.1.t39445-RA">
    <property type="protein sequence ID" value="nRc.2.0.1.t39445-RA"/>
    <property type="gene ID" value="nRc.2.0.1.g39445"/>
</dbReference>